<dbReference type="Gene3D" id="3.40.50.300">
    <property type="entry name" value="P-loop containing nucleotide triphosphate hydrolases"/>
    <property type="match status" value="1"/>
</dbReference>
<reference evidence="1 2" key="1">
    <citation type="submission" date="2021-01" db="EMBL/GenBank/DDBJ databases">
        <title>Whole genome shotgun sequence of Microbispora amethystogenes NBRC 101907.</title>
        <authorList>
            <person name="Komaki H."/>
            <person name="Tamura T."/>
        </authorList>
    </citation>
    <scope>NUCLEOTIDE SEQUENCE [LARGE SCALE GENOMIC DNA]</scope>
    <source>
        <strain evidence="1 2">NBRC 101907</strain>
    </source>
</reference>
<dbReference type="SUPFAM" id="SSF52540">
    <property type="entry name" value="P-loop containing nucleoside triphosphate hydrolases"/>
    <property type="match status" value="1"/>
</dbReference>
<dbReference type="Proteomes" id="UP000651728">
    <property type="component" value="Unassembled WGS sequence"/>
</dbReference>
<comment type="caution">
    <text evidence="1">The sequence shown here is derived from an EMBL/GenBank/DDBJ whole genome shotgun (WGS) entry which is preliminary data.</text>
</comment>
<protein>
    <submittedName>
        <fullName evidence="1">Uncharacterized protein</fullName>
    </submittedName>
</protein>
<gene>
    <name evidence="1" type="ORF">Mam01_11670</name>
</gene>
<proteinExistence type="predicted"/>
<evidence type="ECO:0000313" key="2">
    <source>
        <dbReference type="Proteomes" id="UP000651728"/>
    </source>
</evidence>
<dbReference type="InterPro" id="IPR027417">
    <property type="entry name" value="P-loop_NTPase"/>
</dbReference>
<name>A0ABQ4F869_9ACTN</name>
<organism evidence="1 2">
    <name type="scientific">Microbispora amethystogenes</name>
    <dbReference type="NCBI Taxonomy" id="1427754"/>
    <lineage>
        <taxon>Bacteria</taxon>
        <taxon>Bacillati</taxon>
        <taxon>Actinomycetota</taxon>
        <taxon>Actinomycetes</taxon>
        <taxon>Streptosporangiales</taxon>
        <taxon>Streptosporangiaceae</taxon>
        <taxon>Microbispora</taxon>
    </lineage>
</organism>
<accession>A0ABQ4F869</accession>
<dbReference type="EMBL" id="BOOB01000008">
    <property type="protein sequence ID" value="GIH31003.1"/>
    <property type="molecule type" value="Genomic_DNA"/>
</dbReference>
<keyword evidence="2" id="KW-1185">Reference proteome</keyword>
<dbReference type="RefSeq" id="WP_204284384.1">
    <property type="nucleotide sequence ID" value="NZ_BAABEJ010000003.1"/>
</dbReference>
<evidence type="ECO:0000313" key="1">
    <source>
        <dbReference type="EMBL" id="GIH31003.1"/>
    </source>
</evidence>
<sequence>MAGTLIYRLHVAHIYQRRFDLAGLAEALKSSHWYLITRRPAVKLVAGSFRCDDHIITADFVTHDSTTGIANVHTLGVDVRGLGELSDFQDYADGSYFSFRAGERLIHGDSWALASLMAEAQGDISKHEVLYAGQAFGVNASSNAYERTLAHKKLQRIYEDHVDSGYEIFVVPLSWSHASFFSDDHIDDVEDGPDMQGYYDNFLTLDGQILQASVDLIEHSIISHFAPHYNQKLKEWRTSRPTDAMRKMRSAGFRLLHVHLSGWHGLARFFSPLVPAAHRSHLISQDLPPVEFADSDVLRGISAKEISNWRFGAYLLREGQDIVANLAENSGAAMRIFGDEAPTIRKPPGVKLSQFAIPVDASNHDAIRSEINEARELERKAEEPLPHPGVPTYDPSKGTIEVGEYQDGTRVYLQLHDPAVRGVNSVLIVGDPGMGKSNALWVLMVEAYASGIFDVIPVDPSNSNDLASIGDVICPGLPIAASVDDAVRVLQATLEVVSARREDGGYGIPTVHKPGLFIAIDDADELLLDERGSALIRELLSSGPDEAVGLMLVVADISAVEEDQALMRALMACPSRFVFMPNGNYVMADLMARCGAPRLETWNGESITLILRIGRSDVTVGLIIGMFDPDMDLAEVKASCATHLEQVNRPIVMWEDVENPERWRAWDINGRELSLSKHDDAWILVVALSTTSIDRLERVPDAIKWATGVFEYRFDGVLLPWQTGPTVEGVTTLYANIEGEIVPKNNTLESQYRFLIEHFHM</sequence>